<reference evidence="2 3" key="1">
    <citation type="submission" date="2015-07" db="EMBL/GenBank/DDBJ databases">
        <title>The genome of Habropoda laboriosa.</title>
        <authorList>
            <person name="Pan H."/>
            <person name="Kapheim K."/>
        </authorList>
    </citation>
    <scope>NUCLEOTIDE SEQUENCE [LARGE SCALE GENOMIC DNA]</scope>
    <source>
        <strain evidence="2">0110345459</strain>
    </source>
</reference>
<accession>A0A0L7R6Q1</accession>
<organism evidence="2 3">
    <name type="scientific">Habropoda laboriosa</name>
    <dbReference type="NCBI Taxonomy" id="597456"/>
    <lineage>
        <taxon>Eukaryota</taxon>
        <taxon>Metazoa</taxon>
        <taxon>Ecdysozoa</taxon>
        <taxon>Arthropoda</taxon>
        <taxon>Hexapoda</taxon>
        <taxon>Insecta</taxon>
        <taxon>Pterygota</taxon>
        <taxon>Neoptera</taxon>
        <taxon>Endopterygota</taxon>
        <taxon>Hymenoptera</taxon>
        <taxon>Apocrita</taxon>
        <taxon>Aculeata</taxon>
        <taxon>Apoidea</taxon>
        <taxon>Anthophila</taxon>
        <taxon>Apidae</taxon>
        <taxon>Habropoda</taxon>
    </lineage>
</organism>
<feature type="domain" description="Chitin-binding type-2" evidence="1">
    <location>
        <begin position="1"/>
        <end position="48"/>
    </location>
</feature>
<dbReference type="AlphaFoldDB" id="A0A0L7R6Q1"/>
<evidence type="ECO:0000313" key="2">
    <source>
        <dbReference type="EMBL" id="KOC66523.1"/>
    </source>
</evidence>
<dbReference type="Gene3D" id="2.170.140.10">
    <property type="entry name" value="Chitin binding domain"/>
    <property type="match status" value="1"/>
</dbReference>
<gene>
    <name evidence="2" type="ORF">WH47_08916</name>
</gene>
<dbReference type="InterPro" id="IPR036508">
    <property type="entry name" value="Chitin-bd_dom_sf"/>
</dbReference>
<sequence length="54" mass="6188">MRIAHESNCQYFYDCLNGVKTLHQCNENLIFNPYVEACDYPIHVACIITGHVSV</sequence>
<dbReference type="EMBL" id="KQ414646">
    <property type="protein sequence ID" value="KOC66523.1"/>
    <property type="molecule type" value="Genomic_DNA"/>
</dbReference>
<keyword evidence="3" id="KW-1185">Reference proteome</keyword>
<dbReference type="OrthoDB" id="6020543at2759"/>
<protein>
    <recommendedName>
        <fullName evidence="1">Chitin-binding type-2 domain-containing protein</fullName>
    </recommendedName>
</protein>
<dbReference type="Pfam" id="PF01607">
    <property type="entry name" value="CBM_14"/>
    <property type="match status" value="1"/>
</dbReference>
<dbReference type="PROSITE" id="PS50940">
    <property type="entry name" value="CHIT_BIND_II"/>
    <property type="match status" value="1"/>
</dbReference>
<proteinExistence type="predicted"/>
<dbReference type="Proteomes" id="UP000053825">
    <property type="component" value="Unassembled WGS sequence"/>
</dbReference>
<evidence type="ECO:0000259" key="1">
    <source>
        <dbReference type="PROSITE" id="PS50940"/>
    </source>
</evidence>
<dbReference type="SUPFAM" id="SSF57625">
    <property type="entry name" value="Invertebrate chitin-binding proteins"/>
    <property type="match status" value="1"/>
</dbReference>
<name>A0A0L7R6Q1_9HYME</name>
<dbReference type="GO" id="GO:0005576">
    <property type="term" value="C:extracellular region"/>
    <property type="evidence" value="ECO:0007669"/>
    <property type="project" value="InterPro"/>
</dbReference>
<dbReference type="InterPro" id="IPR002557">
    <property type="entry name" value="Chitin-bd_dom"/>
</dbReference>
<evidence type="ECO:0000313" key="3">
    <source>
        <dbReference type="Proteomes" id="UP000053825"/>
    </source>
</evidence>
<dbReference type="SMART" id="SM00494">
    <property type="entry name" value="ChtBD2"/>
    <property type="match status" value="1"/>
</dbReference>
<dbReference type="GO" id="GO:0008061">
    <property type="term" value="F:chitin binding"/>
    <property type="evidence" value="ECO:0007669"/>
    <property type="project" value="InterPro"/>
</dbReference>